<gene>
    <name evidence="1" type="ORF">HanXRQr2_Chr04g0191261</name>
</gene>
<organism evidence="1 2">
    <name type="scientific">Helianthus annuus</name>
    <name type="common">Common sunflower</name>
    <dbReference type="NCBI Taxonomy" id="4232"/>
    <lineage>
        <taxon>Eukaryota</taxon>
        <taxon>Viridiplantae</taxon>
        <taxon>Streptophyta</taxon>
        <taxon>Embryophyta</taxon>
        <taxon>Tracheophyta</taxon>
        <taxon>Spermatophyta</taxon>
        <taxon>Magnoliopsida</taxon>
        <taxon>eudicotyledons</taxon>
        <taxon>Gunneridae</taxon>
        <taxon>Pentapetalae</taxon>
        <taxon>asterids</taxon>
        <taxon>campanulids</taxon>
        <taxon>Asterales</taxon>
        <taxon>Asteraceae</taxon>
        <taxon>Asteroideae</taxon>
        <taxon>Heliantheae alliance</taxon>
        <taxon>Heliantheae</taxon>
        <taxon>Helianthus</taxon>
    </lineage>
</organism>
<evidence type="ECO:0000313" key="1">
    <source>
        <dbReference type="EMBL" id="KAF5812320.1"/>
    </source>
</evidence>
<protein>
    <submittedName>
        <fullName evidence="1">Uncharacterized protein</fullName>
    </submittedName>
</protein>
<accession>A0A9K3JDC5</accession>
<comment type="caution">
    <text evidence="1">The sequence shown here is derived from an EMBL/GenBank/DDBJ whole genome shotgun (WGS) entry which is preliminary data.</text>
</comment>
<dbReference type="Proteomes" id="UP000215914">
    <property type="component" value="Unassembled WGS sequence"/>
</dbReference>
<reference evidence="1" key="2">
    <citation type="submission" date="2020-06" db="EMBL/GenBank/DDBJ databases">
        <title>Helianthus annuus Genome sequencing and assembly Release 2.</title>
        <authorList>
            <person name="Gouzy J."/>
            <person name="Langlade N."/>
            <person name="Munos S."/>
        </authorList>
    </citation>
    <scope>NUCLEOTIDE SEQUENCE</scope>
    <source>
        <tissue evidence="1">Leaves</tissue>
    </source>
</reference>
<reference evidence="1" key="1">
    <citation type="journal article" date="2017" name="Nature">
        <title>The sunflower genome provides insights into oil metabolism, flowering and Asterid evolution.</title>
        <authorList>
            <person name="Badouin H."/>
            <person name="Gouzy J."/>
            <person name="Grassa C.J."/>
            <person name="Murat F."/>
            <person name="Staton S.E."/>
            <person name="Cottret L."/>
            <person name="Lelandais-Briere C."/>
            <person name="Owens G.L."/>
            <person name="Carrere S."/>
            <person name="Mayjonade B."/>
            <person name="Legrand L."/>
            <person name="Gill N."/>
            <person name="Kane N.C."/>
            <person name="Bowers J.E."/>
            <person name="Hubner S."/>
            <person name="Bellec A."/>
            <person name="Berard A."/>
            <person name="Berges H."/>
            <person name="Blanchet N."/>
            <person name="Boniface M.C."/>
            <person name="Brunel D."/>
            <person name="Catrice O."/>
            <person name="Chaidir N."/>
            <person name="Claudel C."/>
            <person name="Donnadieu C."/>
            <person name="Faraut T."/>
            <person name="Fievet G."/>
            <person name="Helmstetter N."/>
            <person name="King M."/>
            <person name="Knapp S.J."/>
            <person name="Lai Z."/>
            <person name="Le Paslier M.C."/>
            <person name="Lippi Y."/>
            <person name="Lorenzon L."/>
            <person name="Mandel J.R."/>
            <person name="Marage G."/>
            <person name="Marchand G."/>
            <person name="Marquand E."/>
            <person name="Bret-Mestries E."/>
            <person name="Morien E."/>
            <person name="Nambeesan S."/>
            <person name="Nguyen T."/>
            <person name="Pegot-Espagnet P."/>
            <person name="Pouilly N."/>
            <person name="Raftis F."/>
            <person name="Sallet E."/>
            <person name="Schiex T."/>
            <person name="Thomas J."/>
            <person name="Vandecasteele C."/>
            <person name="Vares D."/>
            <person name="Vear F."/>
            <person name="Vautrin S."/>
            <person name="Crespi M."/>
            <person name="Mangin B."/>
            <person name="Burke J.M."/>
            <person name="Salse J."/>
            <person name="Munos S."/>
            <person name="Vincourt P."/>
            <person name="Rieseberg L.H."/>
            <person name="Langlade N.B."/>
        </authorList>
    </citation>
    <scope>NUCLEOTIDE SEQUENCE</scope>
    <source>
        <tissue evidence="1">Leaves</tissue>
    </source>
</reference>
<proteinExistence type="predicted"/>
<dbReference type="EMBL" id="MNCJ02000319">
    <property type="protein sequence ID" value="KAF5812320.1"/>
    <property type="molecule type" value="Genomic_DNA"/>
</dbReference>
<sequence>MADASPPISSKTTIKFWVGFNQERGTCIPSLSRASTLRLTLGGSKSTSIVAIGTTTFRMNCPISSYALTIYPYLTLSHALHINSQRLHTFWCIEISLKRLQNGNCLIHLGPNSEPKIQAQKSL</sequence>
<name>A0A9K3JDC5_HELAN</name>
<dbReference type="Gramene" id="mRNA:HanXRQr2_Chr04g0191261">
    <property type="protein sequence ID" value="mRNA:HanXRQr2_Chr04g0191261"/>
    <property type="gene ID" value="HanXRQr2_Chr04g0191261"/>
</dbReference>
<evidence type="ECO:0000313" key="2">
    <source>
        <dbReference type="Proteomes" id="UP000215914"/>
    </source>
</evidence>
<dbReference type="AlphaFoldDB" id="A0A9K3JDC5"/>
<keyword evidence="2" id="KW-1185">Reference proteome</keyword>